<dbReference type="PRINTS" id="PR00105">
    <property type="entry name" value="C5METTRFRASE"/>
</dbReference>
<comment type="similarity">
    <text evidence="8">Belongs to the class I-like SAM-binding methyltransferase superfamily. C5-methyltransferase family.</text>
</comment>
<keyword evidence="7" id="KW-1258">Restriction-modification system evasion by virus</keyword>
<accession>A0A385EC96</accession>
<name>A0A385EC96_9CAUD</name>
<dbReference type="InterPro" id="IPR031303">
    <property type="entry name" value="C5_meth_CS"/>
</dbReference>
<keyword evidence="4 8" id="KW-0808">Transferase</keyword>
<keyword evidence="6" id="KW-0899">Viral immunoevasion</keyword>
<dbReference type="PROSITE" id="PS00094">
    <property type="entry name" value="C5_MTASE_1"/>
    <property type="match status" value="1"/>
</dbReference>
<keyword evidence="5 8" id="KW-0949">S-adenosyl-L-methionine</keyword>
<dbReference type="PANTHER" id="PTHR46098:SF1">
    <property type="entry name" value="TRNA (CYTOSINE(38)-C(5))-METHYLTRANSFERASE"/>
    <property type="match status" value="1"/>
</dbReference>
<evidence type="ECO:0000256" key="7">
    <source>
        <dbReference type="ARBA" id="ARBA00033479"/>
    </source>
</evidence>
<evidence type="ECO:0000256" key="1">
    <source>
        <dbReference type="ARBA" id="ARBA00011975"/>
    </source>
</evidence>
<evidence type="ECO:0000256" key="8">
    <source>
        <dbReference type="PROSITE-ProRule" id="PRU01016"/>
    </source>
</evidence>
<dbReference type="PANTHER" id="PTHR46098">
    <property type="entry name" value="TRNA (CYTOSINE(38)-C(5))-METHYLTRANSFERASE"/>
    <property type="match status" value="1"/>
</dbReference>
<dbReference type="GO" id="GO:0032259">
    <property type="term" value="P:methylation"/>
    <property type="evidence" value="ECO:0007669"/>
    <property type="project" value="UniProtKB-KW"/>
</dbReference>
<dbReference type="PROSITE" id="PS51679">
    <property type="entry name" value="SAM_MT_C5"/>
    <property type="match status" value="1"/>
</dbReference>
<evidence type="ECO:0000313" key="10">
    <source>
        <dbReference type="Proteomes" id="UP000258997"/>
    </source>
</evidence>
<dbReference type="PROSITE" id="PS00095">
    <property type="entry name" value="C5_MTASE_2"/>
    <property type="match status" value="1"/>
</dbReference>
<evidence type="ECO:0000313" key="9">
    <source>
        <dbReference type="EMBL" id="AXQ68319.1"/>
    </source>
</evidence>
<keyword evidence="3" id="KW-0945">Host-virus interaction</keyword>
<keyword evidence="2 8" id="KW-0489">Methyltransferase</keyword>
<keyword evidence="3" id="KW-1090">Inhibition of host innate immune response by virus</keyword>
<dbReference type="EC" id="2.1.1.37" evidence="1"/>
<dbReference type="Proteomes" id="UP000258997">
    <property type="component" value="Segment"/>
</dbReference>
<evidence type="ECO:0000256" key="6">
    <source>
        <dbReference type="ARBA" id="ARBA00023280"/>
    </source>
</evidence>
<dbReference type="GO" id="GO:0003886">
    <property type="term" value="F:DNA (cytosine-5-)-methyltransferase activity"/>
    <property type="evidence" value="ECO:0007669"/>
    <property type="project" value="UniProtKB-EC"/>
</dbReference>
<feature type="active site" evidence="8">
    <location>
        <position position="87"/>
    </location>
</feature>
<dbReference type="Pfam" id="PF00145">
    <property type="entry name" value="DNA_methylase"/>
    <property type="match status" value="1"/>
</dbReference>
<proteinExistence type="inferred from homology"/>
<evidence type="ECO:0000256" key="5">
    <source>
        <dbReference type="ARBA" id="ARBA00022691"/>
    </source>
</evidence>
<dbReference type="Gene3D" id="3.40.50.150">
    <property type="entry name" value="Vaccinia Virus protein VP39"/>
    <property type="match status" value="1"/>
</dbReference>
<dbReference type="InterPro" id="IPR029063">
    <property type="entry name" value="SAM-dependent_MTases_sf"/>
</dbReference>
<reference evidence="9 10" key="1">
    <citation type="submission" date="2018-07" db="EMBL/GenBank/DDBJ databases">
        <title>Giant CbK-like Caulobacter bacteriophages have genetically divergent genomes.</title>
        <authorList>
            <person name="Wilson K.M."/>
            <person name="Ely B."/>
        </authorList>
    </citation>
    <scope>NUCLEOTIDE SEQUENCE [LARGE SCALE GENOMIC DNA]</scope>
</reference>
<evidence type="ECO:0000256" key="2">
    <source>
        <dbReference type="ARBA" id="ARBA00022603"/>
    </source>
</evidence>
<dbReference type="InterPro" id="IPR050750">
    <property type="entry name" value="C5-MTase"/>
</dbReference>
<gene>
    <name evidence="9" type="ORF">CcrBL10_gp115c</name>
</gene>
<dbReference type="GO" id="GO:0099018">
    <property type="term" value="P:symbiont-mediated evasion of host restriction-modification system"/>
    <property type="evidence" value="ECO:0007669"/>
    <property type="project" value="UniProtKB-KW"/>
</dbReference>
<evidence type="ECO:0000256" key="3">
    <source>
        <dbReference type="ARBA" id="ARBA00022632"/>
    </source>
</evidence>
<protein>
    <recommendedName>
        <fullName evidence="1">DNA (cytosine-5-)-methyltransferase</fullName>
        <ecNumber evidence="1">2.1.1.37</ecNumber>
    </recommendedName>
</protein>
<evidence type="ECO:0000256" key="4">
    <source>
        <dbReference type="ARBA" id="ARBA00022679"/>
    </source>
</evidence>
<keyword evidence="10" id="KW-1185">Reference proteome</keyword>
<dbReference type="InterPro" id="IPR018117">
    <property type="entry name" value="C5_DNA_meth_AS"/>
</dbReference>
<dbReference type="EMBL" id="MH588544">
    <property type="protein sequence ID" value="AXQ68319.1"/>
    <property type="molecule type" value="Genomic_DNA"/>
</dbReference>
<dbReference type="InterPro" id="IPR001525">
    <property type="entry name" value="C5_MeTfrase"/>
</dbReference>
<sequence length="357" mass="39103">MPSIPPQADVPDVQPWTFATLCSGADVPSYAWERKGGKARFFSEIASAPIRLLKHHWSSVPNLGDLEQIDGTAHEGEVDVLWASFPCQPYSEAGKGLGLDDPRGQLTLSGLRVVDEVDPPIFCFENVPKLLTNKDNAFGQFLGRLAGEREPLYPYGKPEGDDDAAGRRWPDCGFVLGPRRAIAWRVFDGPEFGIPQSRRRLVVVACTRRSGFDPRRIVHEPVAPCDALEQCFERGADVVPGIDGRPVFRARTVAVRGRVINGFSGQQIEEGGQIANCLRTAAGGSSIGMLLVKEGEDWRLRNHSVSECERLMGMSGTHTDVPGLSDTERRTIIGNSLIVPMVDWIGDQILKVLHEAA</sequence>
<dbReference type="SUPFAM" id="SSF53335">
    <property type="entry name" value="S-adenosyl-L-methionine-dependent methyltransferases"/>
    <property type="match status" value="1"/>
</dbReference>
<dbReference type="GO" id="GO:0052170">
    <property type="term" value="P:symbiont-mediated suppression of host innate immune response"/>
    <property type="evidence" value="ECO:0007669"/>
    <property type="project" value="UniProtKB-KW"/>
</dbReference>
<organism evidence="9 10">
    <name type="scientific">Caulobacter phage CcrBL10</name>
    <dbReference type="NCBI Taxonomy" id="2283269"/>
    <lineage>
        <taxon>Viruses</taxon>
        <taxon>Duplodnaviria</taxon>
        <taxon>Heunggongvirae</taxon>
        <taxon>Uroviricota</taxon>
        <taxon>Caudoviricetes</taxon>
        <taxon>Jeanschmidtviridae</taxon>
        <taxon>Poindextervirus</taxon>
        <taxon>Poindextervirus BL10</taxon>
    </lineage>
</organism>